<reference evidence="1 2" key="1">
    <citation type="journal article" date="2018" name="BMC Genomics">
        <title>Comparative genome analyses reveal sequence features reflecting distinct modes of host-adaptation between dicot and monocot powdery mildew.</title>
        <authorList>
            <person name="Wu Y."/>
            <person name="Ma X."/>
            <person name="Pan Z."/>
            <person name="Kale S.D."/>
            <person name="Song Y."/>
            <person name="King H."/>
            <person name="Zhang Q."/>
            <person name="Presley C."/>
            <person name="Deng X."/>
            <person name="Wei C.I."/>
            <person name="Xiao S."/>
        </authorList>
    </citation>
    <scope>NUCLEOTIDE SEQUENCE [LARGE SCALE GENOMIC DNA]</scope>
    <source>
        <strain evidence="1">UMSG2</strain>
    </source>
</reference>
<dbReference type="EMBL" id="MCFK01007254">
    <property type="protein sequence ID" value="RKF57675.1"/>
    <property type="molecule type" value="Genomic_DNA"/>
</dbReference>
<accession>A0A420HJR5</accession>
<dbReference type="AlphaFoldDB" id="A0A420HJR5"/>
<name>A0A420HJR5_9PEZI</name>
<proteinExistence type="predicted"/>
<evidence type="ECO:0000313" key="2">
    <source>
        <dbReference type="Proteomes" id="UP000286134"/>
    </source>
</evidence>
<organism evidence="1 2">
    <name type="scientific">Erysiphe neolycopersici</name>
    <dbReference type="NCBI Taxonomy" id="212602"/>
    <lineage>
        <taxon>Eukaryota</taxon>
        <taxon>Fungi</taxon>
        <taxon>Dikarya</taxon>
        <taxon>Ascomycota</taxon>
        <taxon>Pezizomycotina</taxon>
        <taxon>Leotiomycetes</taxon>
        <taxon>Erysiphales</taxon>
        <taxon>Erysiphaceae</taxon>
        <taxon>Erysiphe</taxon>
    </lineage>
</organism>
<keyword evidence="2" id="KW-1185">Reference proteome</keyword>
<protein>
    <submittedName>
        <fullName evidence="1">Uncharacterized protein</fullName>
    </submittedName>
</protein>
<gene>
    <name evidence="1" type="ORF">OnM2_072070</name>
</gene>
<comment type="caution">
    <text evidence="1">The sequence shown here is derived from an EMBL/GenBank/DDBJ whole genome shotgun (WGS) entry which is preliminary data.</text>
</comment>
<sequence>MIYLYQKLLSKKLFQKFFLLLQVLDLQKMHETFLSNVVWNSLHLFPLKPMRSVRGSVKRQLLASI</sequence>
<dbReference type="Proteomes" id="UP000286134">
    <property type="component" value="Unassembled WGS sequence"/>
</dbReference>
<evidence type="ECO:0000313" key="1">
    <source>
        <dbReference type="EMBL" id="RKF57675.1"/>
    </source>
</evidence>